<protein>
    <submittedName>
        <fullName evidence="1">Uncharacterized protein</fullName>
    </submittedName>
</protein>
<keyword evidence="2" id="KW-1185">Reference proteome</keyword>
<sequence>MKNELAPQCHNVSSTMALGDMARLQPLLAMSAEAKSLQEDKKNLVINLQRAEEDNRFNDTFPVNRSLFNSYEGDTKKFGFKLSYHDLSNNFFEGQIGDEICIAVFWCDKDERGRDLGCGYGRDVADEDKVGIEVDDMEGARGEEIEPWR</sequence>
<reference evidence="1" key="1">
    <citation type="journal article" date="2022" name="Front. Genet.">
        <title>Chromosome-Scale Assembly of the Dendrobium nobile Genome Provides Insights Into the Molecular Mechanism of the Biosynthesis of the Medicinal Active Ingredient of Dendrobium.</title>
        <authorList>
            <person name="Xu Q."/>
            <person name="Niu S.-C."/>
            <person name="Li K.-L."/>
            <person name="Zheng P.-J."/>
            <person name="Zhang X.-J."/>
            <person name="Jia Y."/>
            <person name="Liu Y."/>
            <person name="Niu Y.-X."/>
            <person name="Yu L.-H."/>
            <person name="Chen D.-F."/>
            <person name="Zhang G.-Q."/>
        </authorList>
    </citation>
    <scope>NUCLEOTIDE SEQUENCE</scope>
    <source>
        <tissue evidence="1">Leaf</tissue>
    </source>
</reference>
<name>A0A8T3B189_DENNO</name>
<gene>
    <name evidence="1" type="ORF">KFK09_017540</name>
</gene>
<dbReference type="EMBL" id="JAGYWB010000012">
    <property type="protein sequence ID" value="KAI0502586.1"/>
    <property type="molecule type" value="Genomic_DNA"/>
</dbReference>
<proteinExistence type="predicted"/>
<organism evidence="1 2">
    <name type="scientific">Dendrobium nobile</name>
    <name type="common">Orchid</name>
    <dbReference type="NCBI Taxonomy" id="94219"/>
    <lineage>
        <taxon>Eukaryota</taxon>
        <taxon>Viridiplantae</taxon>
        <taxon>Streptophyta</taxon>
        <taxon>Embryophyta</taxon>
        <taxon>Tracheophyta</taxon>
        <taxon>Spermatophyta</taxon>
        <taxon>Magnoliopsida</taxon>
        <taxon>Liliopsida</taxon>
        <taxon>Asparagales</taxon>
        <taxon>Orchidaceae</taxon>
        <taxon>Epidendroideae</taxon>
        <taxon>Malaxideae</taxon>
        <taxon>Dendrobiinae</taxon>
        <taxon>Dendrobium</taxon>
    </lineage>
</organism>
<accession>A0A8T3B189</accession>
<evidence type="ECO:0000313" key="2">
    <source>
        <dbReference type="Proteomes" id="UP000829196"/>
    </source>
</evidence>
<dbReference type="AlphaFoldDB" id="A0A8T3B189"/>
<evidence type="ECO:0000313" key="1">
    <source>
        <dbReference type="EMBL" id="KAI0502586.1"/>
    </source>
</evidence>
<comment type="caution">
    <text evidence="1">The sequence shown here is derived from an EMBL/GenBank/DDBJ whole genome shotgun (WGS) entry which is preliminary data.</text>
</comment>
<dbReference type="Proteomes" id="UP000829196">
    <property type="component" value="Unassembled WGS sequence"/>
</dbReference>